<evidence type="ECO:0000313" key="1">
    <source>
        <dbReference type="EMBL" id="QGZ98424.1"/>
    </source>
</evidence>
<protein>
    <submittedName>
        <fullName evidence="1">RNA dependent RNA polymerase</fullName>
    </submittedName>
</protein>
<organism evidence="1">
    <name type="scientific">Erysiphe necator associated ourmia-like virus 4</name>
    <dbReference type="NCBI Taxonomy" id="2689562"/>
    <lineage>
        <taxon>Viruses</taxon>
        <taxon>Riboviria</taxon>
        <taxon>Orthornavirae</taxon>
        <taxon>Lenarviricota</taxon>
        <taxon>Miaviricetes</taxon>
        <taxon>Ourlivirales</taxon>
        <taxon>Botourmiaviridae</taxon>
    </lineage>
</organism>
<proteinExistence type="predicted"/>
<dbReference type="EMBL" id="MN552393">
    <property type="protein sequence ID" value="QGZ98424.1"/>
    <property type="molecule type" value="Genomic_RNA"/>
</dbReference>
<name>A0A6B9KAM8_9VIRU</name>
<reference evidence="1" key="1">
    <citation type="submission" date="2019-10" db="EMBL/GenBank/DDBJ databases">
        <title>The miscellaneous mycovirome associated to the plant pathogenic fungus Erysiphe necator.</title>
        <authorList>
            <person name="Rodriguez-Romero J."/>
            <person name="Chiapello M."/>
            <person name="Cordoba L."/>
            <person name="Turina M."/>
            <person name="Ayllon M.A."/>
        </authorList>
    </citation>
    <scope>NUCLEOTIDE SEQUENCE</scope>
    <source>
        <strain evidence="1">PMS-18_DN51299</strain>
    </source>
</reference>
<accession>A0A6B9KAM8</accession>
<sequence length="617" mass="69917">MKRAKEWTDSTFESLVQGKVPSNISGKTRRERWAIAASQVSIKKTFPPSCTCLEKGYAEKHKEKVSKPVYVRQSYLDFVERETEKMFPPGWDAGYFDKCAGASRSLSACKERGRSKGGAFATEESREEFLRKVQGHEEVRIDAKVKFAVIQSAGKPRPLTITSSSFEYLRPLHGLIYDRISSFPWLCRGNVTPELLEKRGFRKEEGSLFVSGDFEGATDNLSTQVAESILFAMFRTSRAIPESIKREALRSVGSLVAVYGSDEVRIKRGQMMGSLLSFPLLCLQNRLSFLGSVTNARDLPCLINGDDLLFQGARWQADQWFEGVGALGLKVSAGKTLVHKSVCCLNSTYFELTSSKRTGRTAHYIPFIRVKQFTTPDDPTGLVGTLQQVLKPLGDTMRVRAAEAWLEANRRLFDKLGRSLYVIGLTSIDAVRSVIKTNPWLRLRERLFRSSPERVLPSFGNPHNVVCSGLVEVDVPSEKFEPIRDAVREYMIDSKWALRSSFRSNVMETIQEDFWQEVEVTGANWRSLIRQLRARKRTKKIFKGIPRSACSQMWFFVNHSDKQTTNMKMSSKFGPLVPPPGRIEKSGYTRMRVPKEWVECGDFGLGRREVVFRSTEP</sequence>